<dbReference type="FunFam" id="1.25.40.10:FF:000060">
    <property type="entry name" value="Golgi to ER traffic protein 4 homolog"/>
    <property type="match status" value="1"/>
</dbReference>
<protein>
    <recommendedName>
        <fullName evidence="7">Golgi to ER traffic protein 4 homolog</fullName>
    </recommendedName>
</protein>
<evidence type="ECO:0000313" key="6">
    <source>
        <dbReference type="Proteomes" id="UP001497525"/>
    </source>
</evidence>
<keyword evidence="3" id="KW-0813">Transport</keyword>
<evidence type="ECO:0000313" key="5">
    <source>
        <dbReference type="EMBL" id="CAL5141628.1"/>
    </source>
</evidence>
<dbReference type="InterPro" id="IPR007317">
    <property type="entry name" value="GET4"/>
</dbReference>
<evidence type="ECO:0008006" key="7">
    <source>
        <dbReference type="Google" id="ProtNLM"/>
    </source>
</evidence>
<dbReference type="GO" id="GO:0045048">
    <property type="term" value="P:protein insertion into ER membrane"/>
    <property type="evidence" value="ECO:0007669"/>
    <property type="project" value="InterPro"/>
</dbReference>
<dbReference type="EMBL" id="CAXLJL010000922">
    <property type="protein sequence ID" value="CAL5141628.1"/>
    <property type="molecule type" value="Genomic_DNA"/>
</dbReference>
<organism evidence="5 6">
    <name type="scientific">Calicophoron daubneyi</name>
    <name type="common">Rumen fluke</name>
    <name type="synonym">Paramphistomum daubneyi</name>
    <dbReference type="NCBI Taxonomy" id="300641"/>
    <lineage>
        <taxon>Eukaryota</taxon>
        <taxon>Metazoa</taxon>
        <taxon>Spiralia</taxon>
        <taxon>Lophotrochozoa</taxon>
        <taxon>Platyhelminthes</taxon>
        <taxon>Trematoda</taxon>
        <taxon>Digenea</taxon>
        <taxon>Plagiorchiida</taxon>
        <taxon>Pronocephalata</taxon>
        <taxon>Paramphistomoidea</taxon>
        <taxon>Paramphistomidae</taxon>
        <taxon>Calicophoron</taxon>
    </lineage>
</organism>
<dbReference type="InterPro" id="IPR011990">
    <property type="entry name" value="TPR-like_helical_dom_sf"/>
</dbReference>
<sequence>MTAVGCRLTKLHQRLQAAIDDKRFYEAHQIYKTIYFRCITRRNYAEALKCLYSGADFLLSNKQWESGTELACLILDVYAKSKMDLTEVHLNQLCGLLTKMSPGEDRASFVDKTSTLLTNYKSLLGGFNEQLARLLWQEGSFSEARFRIMLSYNGYAVGSFLIALHQKYGLRSEIDLFITQAVLQFLCMRQASAAILTFYTYTRGHPRLEPGPPFTRFPLLNFIWFLMLAIEKKCNLSVFAVLCDKYSPQISRDSTYLSYLDKIGQLYFGVEAPQNEMNNFFSQILKMFGGSEGAESVSGDTADGIDALDQTNAKPGTSDAMCFEEVD</sequence>
<name>A0AAV2TZT8_CALDB</name>
<evidence type="ECO:0000256" key="4">
    <source>
        <dbReference type="ARBA" id="ARBA00022490"/>
    </source>
</evidence>
<dbReference type="Gene3D" id="1.25.40.10">
    <property type="entry name" value="Tetratricopeptide repeat domain"/>
    <property type="match status" value="1"/>
</dbReference>
<dbReference type="Pfam" id="PF04190">
    <property type="entry name" value="GET4"/>
    <property type="match status" value="1"/>
</dbReference>
<dbReference type="AlphaFoldDB" id="A0AAV2TZT8"/>
<comment type="subcellular location">
    <subcellularLocation>
        <location evidence="1">Cytoplasm</location>
        <location evidence="1">Cytosol</location>
    </subcellularLocation>
</comment>
<keyword evidence="4" id="KW-0963">Cytoplasm</keyword>
<dbReference type="Proteomes" id="UP001497525">
    <property type="component" value="Unassembled WGS sequence"/>
</dbReference>
<gene>
    <name evidence="5" type="ORF">CDAUBV1_LOCUS16906</name>
</gene>
<reference evidence="5" key="1">
    <citation type="submission" date="2024-06" db="EMBL/GenBank/DDBJ databases">
        <authorList>
            <person name="Liu X."/>
            <person name="Lenzi L."/>
            <person name="Haldenby T S."/>
            <person name="Uol C."/>
        </authorList>
    </citation>
    <scope>NUCLEOTIDE SEQUENCE</scope>
</reference>
<evidence type="ECO:0000256" key="2">
    <source>
        <dbReference type="ARBA" id="ARBA00005351"/>
    </source>
</evidence>
<accession>A0AAV2TZT8</accession>
<evidence type="ECO:0000256" key="1">
    <source>
        <dbReference type="ARBA" id="ARBA00004514"/>
    </source>
</evidence>
<dbReference type="GO" id="GO:0071818">
    <property type="term" value="C:BAT3 complex"/>
    <property type="evidence" value="ECO:0007669"/>
    <property type="project" value="TreeGrafter"/>
</dbReference>
<proteinExistence type="inferred from homology"/>
<dbReference type="PANTHER" id="PTHR12875:SF0">
    <property type="entry name" value="GOLGI TO ER TRAFFIC PROTEIN 4 HOMOLOG"/>
    <property type="match status" value="1"/>
</dbReference>
<comment type="similarity">
    <text evidence="2">Belongs to the GET4 family.</text>
</comment>
<dbReference type="PANTHER" id="PTHR12875">
    <property type="entry name" value="GOLGI TO ER TRAFFIC PROTEIN 4 HOMOLOG"/>
    <property type="match status" value="1"/>
</dbReference>
<comment type="caution">
    <text evidence="5">The sequence shown here is derived from an EMBL/GenBank/DDBJ whole genome shotgun (WGS) entry which is preliminary data.</text>
</comment>
<evidence type="ECO:0000256" key="3">
    <source>
        <dbReference type="ARBA" id="ARBA00022448"/>
    </source>
</evidence>